<dbReference type="CDD" id="cd00067">
    <property type="entry name" value="GAL4"/>
    <property type="match status" value="1"/>
</dbReference>
<keyword evidence="4" id="KW-0804">Transcription</keyword>
<evidence type="ECO:0000256" key="4">
    <source>
        <dbReference type="ARBA" id="ARBA00023163"/>
    </source>
</evidence>
<dbReference type="Gene3D" id="4.10.240.10">
    <property type="entry name" value="Zn(2)-C6 fungal-type DNA-binding domain"/>
    <property type="match status" value="1"/>
</dbReference>
<evidence type="ECO:0000313" key="8">
    <source>
        <dbReference type="EMBL" id="KAL2829600.1"/>
    </source>
</evidence>
<proteinExistence type="predicted"/>
<feature type="domain" description="Zn(2)-C6 fungal-type" evidence="7">
    <location>
        <begin position="29"/>
        <end position="59"/>
    </location>
</feature>
<dbReference type="InterPro" id="IPR051127">
    <property type="entry name" value="Fungal_SecMet_Regulators"/>
</dbReference>
<evidence type="ECO:0000256" key="2">
    <source>
        <dbReference type="ARBA" id="ARBA00023015"/>
    </source>
</evidence>
<reference evidence="8 9" key="1">
    <citation type="submission" date="2024-07" db="EMBL/GenBank/DDBJ databases">
        <title>Section-level genome sequencing and comparative genomics of Aspergillus sections Usti and Cavernicolus.</title>
        <authorList>
            <consortium name="Lawrence Berkeley National Laboratory"/>
            <person name="Nybo J.L."/>
            <person name="Vesth T.C."/>
            <person name="Theobald S."/>
            <person name="Frisvad J.C."/>
            <person name="Larsen T.O."/>
            <person name="Kjaerboelling I."/>
            <person name="Rothschild-Mancinelli K."/>
            <person name="Lyhne E.K."/>
            <person name="Kogle M.E."/>
            <person name="Barry K."/>
            <person name="Clum A."/>
            <person name="Na H."/>
            <person name="Ledsgaard L."/>
            <person name="Lin J."/>
            <person name="Lipzen A."/>
            <person name="Kuo A."/>
            <person name="Riley R."/>
            <person name="Mondo S."/>
            <person name="Labutti K."/>
            <person name="Haridas S."/>
            <person name="Pangalinan J."/>
            <person name="Salamov A.A."/>
            <person name="Simmons B.A."/>
            <person name="Magnuson J.K."/>
            <person name="Chen J."/>
            <person name="Drula E."/>
            <person name="Henrissat B."/>
            <person name="Wiebenga A."/>
            <person name="Lubbers R.J."/>
            <person name="Gomes A.C."/>
            <person name="Makela M.R."/>
            <person name="Stajich J."/>
            <person name="Grigoriev I.V."/>
            <person name="Mortensen U.H."/>
            <person name="De Vries R.P."/>
            <person name="Baker S.E."/>
            <person name="Andersen M.R."/>
        </authorList>
    </citation>
    <scope>NUCLEOTIDE SEQUENCE [LARGE SCALE GENOMIC DNA]</scope>
    <source>
        <strain evidence="8 9">CBS 123904</strain>
    </source>
</reference>
<evidence type="ECO:0000313" key="9">
    <source>
        <dbReference type="Proteomes" id="UP001610446"/>
    </source>
</evidence>
<sequence>MSEDPTLQLHHSLPLQSRPGTKRRRVNVACNTCRGHKIRCDGVRPDCGTCCRRREKCVYSDESDGKISSSARHRINNEMEITNPSADPRLDQPAPLDHQSDPEVTAMGLATRQLSDLYDTEDSLKEFFGDSSAVAFIKRLQEALKSGTPAPGLPQSPYSNTSQDASRRLRTKRDAECFRIPLNLLPPRALADHLVDCYFSRIHTLYPFVHKQAFLSCYELVWEPRAGKLDTAANTYLSAGLGLGDIAVSTTTFYYGLNIVFAMGCQFSDLVHAERGTTSEAFFHRCKRALDVEYLERGDFALVQIILLMAHYLQGSQTPNRCWHAIGTACRLAQGVGLHTVRGDEHRSFAQRQMRRRVWHGCRMLDLAISSMLGRPPMTTSSPSVPLPDAVDDCYLSGTAMEGSQPVGSFSRVEWFVSTVKLHDLLREINDMLYDDAMGNLTNTSTDQKKTDKVRQIQHITQIDSRLEDFRRSLPQQLRWEDAIPTNQSDIFLREKYLLKARFLLLRLLAYRPVLSQSLGQIRNAKVGGNEQMHTTSLAESGIYSNFTQNCSVLCVQAAIDLISLVFQTCNTDLASVWFYSVFYAFTAGLVLILAEFDNHVVGAVTREALDLAWDNCSSALDYLKMYSAVAEKCANGLIGTRSKCLKLAAGKKYLMPGHTRLMNIDRNHEPRTALEVQNSSTLDSAALDSAGDAPYFGDLFNDLNLDNISHDWSWFDIGY</sequence>
<keyword evidence="2" id="KW-0805">Transcription regulation</keyword>
<keyword evidence="3" id="KW-0238">DNA-binding</keyword>
<evidence type="ECO:0000256" key="6">
    <source>
        <dbReference type="SAM" id="MobiDB-lite"/>
    </source>
</evidence>
<keyword evidence="5" id="KW-0539">Nucleus</keyword>
<dbReference type="CDD" id="cd12148">
    <property type="entry name" value="fungal_TF_MHR"/>
    <property type="match status" value="1"/>
</dbReference>
<dbReference type="InterPro" id="IPR001138">
    <property type="entry name" value="Zn2Cys6_DnaBD"/>
</dbReference>
<dbReference type="InterPro" id="IPR007219">
    <property type="entry name" value="XnlR_reg_dom"/>
</dbReference>
<feature type="region of interest" description="Disordered" evidence="6">
    <location>
        <begin position="1"/>
        <end position="21"/>
    </location>
</feature>
<evidence type="ECO:0000256" key="3">
    <source>
        <dbReference type="ARBA" id="ARBA00023125"/>
    </source>
</evidence>
<dbReference type="PANTHER" id="PTHR47424:SF4">
    <property type="entry name" value="ZN(II)2CYS6 TRANSCRIPTION FACTOR (EUROFUNG)"/>
    <property type="match status" value="1"/>
</dbReference>
<name>A0ABR4IPC4_9EURO</name>
<protein>
    <recommendedName>
        <fullName evidence="7">Zn(2)-C6 fungal-type domain-containing protein</fullName>
    </recommendedName>
</protein>
<evidence type="ECO:0000259" key="7">
    <source>
        <dbReference type="PROSITE" id="PS50048"/>
    </source>
</evidence>
<dbReference type="SUPFAM" id="SSF57701">
    <property type="entry name" value="Zn2/Cys6 DNA-binding domain"/>
    <property type="match status" value="1"/>
</dbReference>
<dbReference type="SMART" id="SM00066">
    <property type="entry name" value="GAL4"/>
    <property type="match status" value="1"/>
</dbReference>
<keyword evidence="9" id="KW-1185">Reference proteome</keyword>
<evidence type="ECO:0000256" key="5">
    <source>
        <dbReference type="ARBA" id="ARBA00023242"/>
    </source>
</evidence>
<dbReference type="EMBL" id="JBFXLU010000328">
    <property type="protein sequence ID" value="KAL2829600.1"/>
    <property type="molecule type" value="Genomic_DNA"/>
</dbReference>
<comment type="caution">
    <text evidence="8">The sequence shown here is derived from an EMBL/GenBank/DDBJ whole genome shotgun (WGS) entry which is preliminary data.</text>
</comment>
<dbReference type="SMART" id="SM00906">
    <property type="entry name" value="Fungal_trans"/>
    <property type="match status" value="1"/>
</dbReference>
<keyword evidence="1" id="KW-0479">Metal-binding</keyword>
<dbReference type="InterPro" id="IPR036864">
    <property type="entry name" value="Zn2-C6_fun-type_DNA-bd_sf"/>
</dbReference>
<dbReference type="PROSITE" id="PS00463">
    <property type="entry name" value="ZN2_CY6_FUNGAL_1"/>
    <property type="match status" value="1"/>
</dbReference>
<feature type="region of interest" description="Disordered" evidence="6">
    <location>
        <begin position="146"/>
        <end position="166"/>
    </location>
</feature>
<organism evidence="8 9">
    <name type="scientific">Aspergillus pseudoustus</name>
    <dbReference type="NCBI Taxonomy" id="1810923"/>
    <lineage>
        <taxon>Eukaryota</taxon>
        <taxon>Fungi</taxon>
        <taxon>Dikarya</taxon>
        <taxon>Ascomycota</taxon>
        <taxon>Pezizomycotina</taxon>
        <taxon>Eurotiomycetes</taxon>
        <taxon>Eurotiomycetidae</taxon>
        <taxon>Eurotiales</taxon>
        <taxon>Aspergillaceae</taxon>
        <taxon>Aspergillus</taxon>
        <taxon>Aspergillus subgen. Nidulantes</taxon>
    </lineage>
</organism>
<dbReference type="PROSITE" id="PS50048">
    <property type="entry name" value="ZN2_CY6_FUNGAL_2"/>
    <property type="match status" value="1"/>
</dbReference>
<accession>A0ABR4IPC4</accession>
<evidence type="ECO:0000256" key="1">
    <source>
        <dbReference type="ARBA" id="ARBA00022723"/>
    </source>
</evidence>
<dbReference type="PANTHER" id="PTHR47424">
    <property type="entry name" value="REGULATORY PROTEIN GAL4"/>
    <property type="match status" value="1"/>
</dbReference>
<dbReference type="Pfam" id="PF04082">
    <property type="entry name" value="Fungal_trans"/>
    <property type="match status" value="1"/>
</dbReference>
<dbReference type="Proteomes" id="UP001610446">
    <property type="component" value="Unassembled WGS sequence"/>
</dbReference>
<dbReference type="Pfam" id="PF00172">
    <property type="entry name" value="Zn_clus"/>
    <property type="match status" value="1"/>
</dbReference>
<gene>
    <name evidence="8" type="ORF">BJY01DRAFT_240624</name>
</gene>